<dbReference type="eggNOG" id="COG0596">
    <property type="taxonomic scope" value="Bacteria"/>
</dbReference>
<dbReference type="PANTHER" id="PTHR43194">
    <property type="entry name" value="HYDROLASE ALPHA/BETA FOLD FAMILY"/>
    <property type="match status" value="1"/>
</dbReference>
<reference evidence="2 3" key="1">
    <citation type="journal article" date="2013" name="Genome Announc.">
        <title>Draft Genome Sequence of the Moderately Halophilic Bacterium Marinobacter lipolyticus Strain SM19.</title>
        <authorList>
            <person name="Papke R.T."/>
            <person name="de la Haba R.R."/>
            <person name="Infante-Dominguez C."/>
            <person name="Perez D."/>
            <person name="Sanchez-Porro C."/>
            <person name="Lapierre P."/>
            <person name="Ventosa A."/>
        </authorList>
    </citation>
    <scope>NUCLEOTIDE SEQUENCE [LARGE SCALE GENOMIC DNA]</scope>
    <source>
        <strain evidence="2 3">SM19</strain>
    </source>
</reference>
<name>R8B5B2_9GAMM</name>
<dbReference type="PATRIC" id="fig|1318628.3.peg.341"/>
<dbReference type="EMBL" id="ASAD01000004">
    <property type="protein sequence ID" value="EON93782.1"/>
    <property type="molecule type" value="Genomic_DNA"/>
</dbReference>
<sequence length="251" mass="27522">MTAGYTGPLVVVGGWGVRSDMLSDLYDLWPGEVIPVSLDDELMTGCDSVSGVADELLGRFPMPAVWLGWSLGSQVAMAAAARRTGAVTAVITVGGFPRFTETIGWPSGMPQGEFEAFAKGVIRDPDRYWTHFLLLMINGDWRERLARKRLRFWLEQGPPVSSANLVKGLGWLRQEDHRSLWGNLGVPALHLMGEKDVVVRPWSEWSGRSMQSRAGVIPGMAHWPTGEAASDCHQAMAAFLAGAREVDQWTS</sequence>
<accession>R8B5B2</accession>
<organism evidence="2 3">
    <name type="scientific">Marinobacter lipolyticus SM19</name>
    <dbReference type="NCBI Taxonomy" id="1318628"/>
    <lineage>
        <taxon>Bacteria</taxon>
        <taxon>Pseudomonadati</taxon>
        <taxon>Pseudomonadota</taxon>
        <taxon>Gammaproteobacteria</taxon>
        <taxon>Pseudomonadales</taxon>
        <taxon>Marinobacteraceae</taxon>
        <taxon>Marinobacter</taxon>
    </lineage>
</organism>
<dbReference type="Pfam" id="PF12697">
    <property type="entry name" value="Abhydrolase_6"/>
    <property type="match status" value="1"/>
</dbReference>
<keyword evidence="3" id="KW-1185">Reference proteome</keyword>
<proteinExistence type="predicted"/>
<dbReference type="InterPro" id="IPR050228">
    <property type="entry name" value="Carboxylesterase_BioH"/>
</dbReference>
<dbReference type="AlphaFoldDB" id="R8B5B2"/>
<dbReference type="OrthoDB" id="9780744at2"/>
<gene>
    <name evidence="2" type="ORF">MARLIPOL_01720</name>
</gene>
<dbReference type="STRING" id="1318628.MARLIPOL_01720"/>
<comment type="caution">
    <text evidence="2">The sequence shown here is derived from an EMBL/GenBank/DDBJ whole genome shotgun (WGS) entry which is preliminary data.</text>
</comment>
<dbReference type="InterPro" id="IPR029058">
    <property type="entry name" value="AB_hydrolase_fold"/>
</dbReference>
<dbReference type="PANTHER" id="PTHR43194:SF5">
    <property type="entry name" value="PIMELOYL-[ACYL-CARRIER PROTEIN] METHYL ESTER ESTERASE"/>
    <property type="match status" value="1"/>
</dbReference>
<evidence type="ECO:0000313" key="3">
    <source>
        <dbReference type="Proteomes" id="UP000016540"/>
    </source>
</evidence>
<dbReference type="SUPFAM" id="SSF53474">
    <property type="entry name" value="alpha/beta-Hydrolases"/>
    <property type="match status" value="1"/>
</dbReference>
<dbReference type="RefSeq" id="WP_012136335.1">
    <property type="nucleotide sequence ID" value="NZ_KE007306.1"/>
</dbReference>
<dbReference type="Proteomes" id="UP000016540">
    <property type="component" value="Unassembled WGS sequence"/>
</dbReference>
<dbReference type="HOGENOM" id="CLU_020336_12_2_6"/>
<evidence type="ECO:0000313" key="2">
    <source>
        <dbReference type="EMBL" id="EON93782.1"/>
    </source>
</evidence>
<dbReference type="Gene3D" id="3.40.50.1820">
    <property type="entry name" value="alpha/beta hydrolase"/>
    <property type="match status" value="1"/>
</dbReference>
<feature type="domain" description="AB hydrolase-1" evidence="1">
    <location>
        <begin position="50"/>
        <end position="228"/>
    </location>
</feature>
<dbReference type="InterPro" id="IPR000073">
    <property type="entry name" value="AB_hydrolase_1"/>
</dbReference>
<protein>
    <submittedName>
        <fullName evidence="2">Biotin biosynthesis protein BioH</fullName>
    </submittedName>
</protein>
<evidence type="ECO:0000259" key="1">
    <source>
        <dbReference type="Pfam" id="PF12697"/>
    </source>
</evidence>